<evidence type="ECO:0000313" key="2">
    <source>
        <dbReference type="WBParaSite" id="PSU_v2.g19479.t1"/>
    </source>
</evidence>
<evidence type="ECO:0000313" key="1">
    <source>
        <dbReference type="Proteomes" id="UP000887577"/>
    </source>
</evidence>
<name>A0A914YQ36_9BILA</name>
<dbReference type="AlphaFoldDB" id="A0A914YQ36"/>
<accession>A0A914YQ36</accession>
<reference evidence="2" key="1">
    <citation type="submission" date="2022-11" db="UniProtKB">
        <authorList>
            <consortium name="WormBaseParasite"/>
        </authorList>
    </citation>
    <scope>IDENTIFICATION</scope>
</reference>
<proteinExistence type="predicted"/>
<protein>
    <submittedName>
        <fullName evidence="2">Maturase K</fullName>
    </submittedName>
</protein>
<dbReference type="Proteomes" id="UP000887577">
    <property type="component" value="Unplaced"/>
</dbReference>
<organism evidence="1 2">
    <name type="scientific">Panagrolaimus superbus</name>
    <dbReference type="NCBI Taxonomy" id="310955"/>
    <lineage>
        <taxon>Eukaryota</taxon>
        <taxon>Metazoa</taxon>
        <taxon>Ecdysozoa</taxon>
        <taxon>Nematoda</taxon>
        <taxon>Chromadorea</taxon>
        <taxon>Rhabditida</taxon>
        <taxon>Tylenchina</taxon>
        <taxon>Panagrolaimomorpha</taxon>
        <taxon>Panagrolaimoidea</taxon>
        <taxon>Panagrolaimidae</taxon>
        <taxon>Panagrolaimus</taxon>
    </lineage>
</organism>
<keyword evidence="1" id="KW-1185">Reference proteome</keyword>
<sequence length="310" mass="35581">MVTSNLFHMINLLITKSNSNSTLFLTCEIFLALIGLSLETEDIISGKELLQITTIFVLALKSRDSSDDSFQLLSRTFLHFVGLLFSKFYQIMIQRNSAPLSQLEQKGMIILPSLCCIESYWDSFDDKLSPSDSYLSKSNLLDFSIVRKNIKLLGHLLYFYVGTLNISVKRANNETASENIYVLPEIILCCMGSRFPVKTAPLQLNTTQKYSETFKTFLIRVLLVQDLLARMVKKEYFGINSFYEYCPGLYGNEISRHIYTLFESNDQQHKRYPMRAQQNIPKVTPVYPVGVIPPHYISPRNGVWIKDGFE</sequence>
<dbReference type="WBParaSite" id="PSU_v2.g19479.t1">
    <property type="protein sequence ID" value="PSU_v2.g19479.t1"/>
    <property type="gene ID" value="PSU_v2.g19479"/>
</dbReference>